<name>A0A512B8Q2_9BACT</name>
<dbReference type="AlphaFoldDB" id="A0A512B8Q2"/>
<organism evidence="2 3">
    <name type="scientific">Segetibacter aerophilus</name>
    <dbReference type="NCBI Taxonomy" id="670293"/>
    <lineage>
        <taxon>Bacteria</taxon>
        <taxon>Pseudomonadati</taxon>
        <taxon>Bacteroidota</taxon>
        <taxon>Chitinophagia</taxon>
        <taxon>Chitinophagales</taxon>
        <taxon>Chitinophagaceae</taxon>
        <taxon>Segetibacter</taxon>
    </lineage>
</organism>
<dbReference type="OrthoDB" id="9783459at2"/>
<protein>
    <submittedName>
        <fullName evidence="2">Uncharacterized protein</fullName>
    </submittedName>
</protein>
<dbReference type="RefSeq" id="WP_147202377.1">
    <property type="nucleotide sequence ID" value="NZ_BJYT01000002.1"/>
</dbReference>
<dbReference type="EMBL" id="BJYT01000002">
    <property type="protein sequence ID" value="GEO08309.1"/>
    <property type="molecule type" value="Genomic_DNA"/>
</dbReference>
<evidence type="ECO:0000256" key="1">
    <source>
        <dbReference type="SAM" id="Coils"/>
    </source>
</evidence>
<keyword evidence="1" id="KW-0175">Coiled coil</keyword>
<dbReference type="Proteomes" id="UP000321513">
    <property type="component" value="Unassembled WGS sequence"/>
</dbReference>
<accession>A0A512B8Q2</accession>
<proteinExistence type="predicted"/>
<evidence type="ECO:0000313" key="2">
    <source>
        <dbReference type="EMBL" id="GEO08309.1"/>
    </source>
</evidence>
<reference evidence="2 3" key="1">
    <citation type="submission" date="2019-07" db="EMBL/GenBank/DDBJ databases">
        <title>Whole genome shotgun sequence of Segetibacter aerophilus NBRC 106135.</title>
        <authorList>
            <person name="Hosoyama A."/>
            <person name="Uohara A."/>
            <person name="Ohji S."/>
            <person name="Ichikawa N."/>
        </authorList>
    </citation>
    <scope>NUCLEOTIDE SEQUENCE [LARGE SCALE GENOMIC DNA]</scope>
    <source>
        <strain evidence="2 3">NBRC 106135</strain>
    </source>
</reference>
<feature type="coiled-coil region" evidence="1">
    <location>
        <begin position="226"/>
        <end position="258"/>
    </location>
</feature>
<sequence>MEYSFTEEEISTRFYRIKGFKCLKCGSTDSKNGKKEYDRKCAECGTNYPLTANTAFHSQRIPLNKAIAMLVDAQTTYMKFLESDEYQIKEGEFDEDDDEDPLTLKWKRWQKDKKTHFYFLDNPARKSSQDLSEIFKIEKKSVQAFFSKIAQWLPDEFGNSCYADKEWFKNLKTDESKVEWTKIFNLLFRPNDYKYWELDIARELEDLLFILIHCVEPAKGKLYYIGEQYYEDLAEKENERLQKENERLQKEWEEEFERKNGYRYIP</sequence>
<comment type="caution">
    <text evidence="2">The sequence shown here is derived from an EMBL/GenBank/DDBJ whole genome shotgun (WGS) entry which is preliminary data.</text>
</comment>
<gene>
    <name evidence="2" type="ORF">SAE01_08050</name>
</gene>
<keyword evidence="3" id="KW-1185">Reference proteome</keyword>
<evidence type="ECO:0000313" key="3">
    <source>
        <dbReference type="Proteomes" id="UP000321513"/>
    </source>
</evidence>